<dbReference type="CDD" id="cd06257">
    <property type="entry name" value="DnaJ"/>
    <property type="match status" value="1"/>
</dbReference>
<gene>
    <name evidence="4" type="ORF">ASCRUDRAFT_110064</name>
</gene>
<dbReference type="EMBL" id="KV454485">
    <property type="protein sequence ID" value="ODV59617.1"/>
    <property type="molecule type" value="Genomic_DNA"/>
</dbReference>
<organism evidence="4 5">
    <name type="scientific">Ascoidea rubescens DSM 1968</name>
    <dbReference type="NCBI Taxonomy" id="1344418"/>
    <lineage>
        <taxon>Eukaryota</taxon>
        <taxon>Fungi</taxon>
        <taxon>Dikarya</taxon>
        <taxon>Ascomycota</taxon>
        <taxon>Saccharomycotina</taxon>
        <taxon>Saccharomycetes</taxon>
        <taxon>Ascoideaceae</taxon>
        <taxon>Ascoidea</taxon>
    </lineage>
</organism>
<dbReference type="AlphaFoldDB" id="A0A1D2VDS3"/>
<dbReference type="OrthoDB" id="10250354at2759"/>
<dbReference type="GeneID" id="30962372"/>
<dbReference type="RefSeq" id="XP_020045924.1">
    <property type="nucleotide sequence ID" value="XM_020188736.1"/>
</dbReference>
<dbReference type="STRING" id="1344418.A0A1D2VDS3"/>
<feature type="compositionally biased region" description="Acidic residues" evidence="2">
    <location>
        <begin position="103"/>
        <end position="113"/>
    </location>
</feature>
<evidence type="ECO:0000256" key="1">
    <source>
        <dbReference type="ARBA" id="ARBA00023186"/>
    </source>
</evidence>
<dbReference type="InterPro" id="IPR001623">
    <property type="entry name" value="DnaJ_domain"/>
</dbReference>
<dbReference type="InParanoid" id="A0A1D2VDS3"/>
<dbReference type="SMART" id="SM00271">
    <property type="entry name" value="DnaJ"/>
    <property type="match status" value="1"/>
</dbReference>
<dbReference type="GO" id="GO:0036503">
    <property type="term" value="P:ERAD pathway"/>
    <property type="evidence" value="ECO:0007669"/>
    <property type="project" value="TreeGrafter"/>
</dbReference>
<reference evidence="5" key="1">
    <citation type="submission" date="2016-05" db="EMBL/GenBank/DDBJ databases">
        <title>Comparative genomics of biotechnologically important yeasts.</title>
        <authorList>
            <consortium name="DOE Joint Genome Institute"/>
            <person name="Riley R."/>
            <person name="Haridas S."/>
            <person name="Wolfe K.H."/>
            <person name="Lopes M.R."/>
            <person name="Hittinger C.T."/>
            <person name="Goker M."/>
            <person name="Salamov A."/>
            <person name="Wisecaver J."/>
            <person name="Long T.M."/>
            <person name="Aerts A.L."/>
            <person name="Barry K."/>
            <person name="Choi C."/>
            <person name="Clum A."/>
            <person name="Coughlan A.Y."/>
            <person name="Deshpande S."/>
            <person name="Douglass A.P."/>
            <person name="Hanson S.J."/>
            <person name="Klenk H.-P."/>
            <person name="Labutti K."/>
            <person name="Lapidus A."/>
            <person name="Lindquist E."/>
            <person name="Lipzen A."/>
            <person name="Meier-Kolthoff J.P."/>
            <person name="Ohm R.A."/>
            <person name="Otillar R.P."/>
            <person name="Pangilinan J."/>
            <person name="Peng Y."/>
            <person name="Rokas A."/>
            <person name="Rosa C.A."/>
            <person name="Scheuner C."/>
            <person name="Sibirny A.A."/>
            <person name="Slot J.C."/>
            <person name="Stielow J.B."/>
            <person name="Sun H."/>
            <person name="Kurtzman C.P."/>
            <person name="Blackwell M."/>
            <person name="Grigoriev I.V."/>
            <person name="Jeffries T.W."/>
        </authorList>
    </citation>
    <scope>NUCLEOTIDE SEQUENCE [LARGE SCALE GENOMIC DNA]</scope>
    <source>
        <strain evidence="5">DSM 1968</strain>
    </source>
</reference>
<dbReference type="Proteomes" id="UP000095038">
    <property type="component" value="Unassembled WGS sequence"/>
</dbReference>
<feature type="region of interest" description="Disordered" evidence="2">
    <location>
        <begin position="89"/>
        <end position="113"/>
    </location>
</feature>
<feature type="compositionally biased region" description="Basic and acidic residues" evidence="2">
    <location>
        <begin position="214"/>
        <end position="230"/>
    </location>
</feature>
<dbReference type="InterPro" id="IPR036869">
    <property type="entry name" value="J_dom_sf"/>
</dbReference>
<dbReference type="PROSITE" id="PS50076">
    <property type="entry name" value="DNAJ_2"/>
    <property type="match status" value="1"/>
</dbReference>
<feature type="compositionally biased region" description="Basic residues" evidence="2">
    <location>
        <begin position="168"/>
        <end position="213"/>
    </location>
</feature>
<dbReference type="Pfam" id="PF00226">
    <property type="entry name" value="DnaJ"/>
    <property type="match status" value="1"/>
</dbReference>
<dbReference type="SUPFAM" id="SSF46565">
    <property type="entry name" value="Chaperone J-domain"/>
    <property type="match status" value="1"/>
</dbReference>
<name>A0A1D2VDS3_9ASCO</name>
<keyword evidence="5" id="KW-1185">Reference proteome</keyword>
<accession>A0A1D2VDS3</accession>
<evidence type="ECO:0000259" key="3">
    <source>
        <dbReference type="PROSITE" id="PS50076"/>
    </source>
</evidence>
<dbReference type="InterPro" id="IPR051948">
    <property type="entry name" value="Hsp70_co-chaperone_J-domain"/>
</dbReference>
<evidence type="ECO:0000313" key="5">
    <source>
        <dbReference type="Proteomes" id="UP000095038"/>
    </source>
</evidence>
<proteinExistence type="predicted"/>
<feature type="region of interest" description="Disordered" evidence="2">
    <location>
        <begin position="164"/>
        <end position="230"/>
    </location>
</feature>
<keyword evidence="1" id="KW-0143">Chaperone</keyword>
<dbReference type="PANTHER" id="PTHR44360">
    <property type="entry name" value="DNAJ HOMOLOG SUBFAMILY B MEMBER 9"/>
    <property type="match status" value="1"/>
</dbReference>
<dbReference type="GO" id="GO:0005783">
    <property type="term" value="C:endoplasmic reticulum"/>
    <property type="evidence" value="ECO:0007669"/>
    <property type="project" value="TreeGrafter"/>
</dbReference>
<dbReference type="PANTHER" id="PTHR44360:SF1">
    <property type="entry name" value="DNAJ HOMOLOG SUBFAMILY B MEMBER 9"/>
    <property type="match status" value="1"/>
</dbReference>
<feature type="domain" description="J" evidence="3">
    <location>
        <begin position="37"/>
        <end position="115"/>
    </location>
</feature>
<dbReference type="PRINTS" id="PR00625">
    <property type="entry name" value="JDOMAIN"/>
</dbReference>
<dbReference type="GO" id="GO:0051787">
    <property type="term" value="F:misfolded protein binding"/>
    <property type="evidence" value="ECO:0007669"/>
    <property type="project" value="TreeGrafter"/>
</dbReference>
<dbReference type="GO" id="GO:0051087">
    <property type="term" value="F:protein-folding chaperone binding"/>
    <property type="evidence" value="ECO:0007669"/>
    <property type="project" value="TreeGrafter"/>
</dbReference>
<evidence type="ECO:0000313" key="4">
    <source>
        <dbReference type="EMBL" id="ODV59617.1"/>
    </source>
</evidence>
<protein>
    <submittedName>
        <fullName evidence="4">DnaJ-domain-containing protein</fullName>
    </submittedName>
</protein>
<dbReference type="Gene3D" id="1.10.287.110">
    <property type="entry name" value="DnaJ domain"/>
    <property type="match status" value="1"/>
</dbReference>
<sequence length="230" mass="26985">MHLFSQPTWVSRRLLRWLFGRTFSSSLQRSGVVHSSDPYKVLQLETGATAVQIKKAYFKLAKQHHPDVSKEPDAVQSFHIIQNAYEKLTDPNYSPYNNHYDGGDDDDDDDYDTYDDDDEIYTDDLGSFYSQFYLCFSDSDDFFCYSNLNDFDCWAGFNADFGSAGSKSKYKKKNQKNQKPKKKSKKKKPKQKKKTKRERKLMRKQKKLRKKQRKAYEAKENEAKANALKE</sequence>
<evidence type="ECO:0000256" key="2">
    <source>
        <dbReference type="SAM" id="MobiDB-lite"/>
    </source>
</evidence>